<protein>
    <submittedName>
        <fullName evidence="5">Peptidoglycan DD-metalloendopeptidase family protein</fullName>
    </submittedName>
</protein>
<dbReference type="PANTHER" id="PTHR21666:SF270">
    <property type="entry name" value="MUREIN HYDROLASE ACTIVATOR ENVC"/>
    <property type="match status" value="1"/>
</dbReference>
<dbReference type="InterPro" id="IPR050570">
    <property type="entry name" value="Cell_wall_metabolism_enzyme"/>
</dbReference>
<name>A0A6B2QWD6_9BURK</name>
<evidence type="ECO:0000313" key="5">
    <source>
        <dbReference type="EMBL" id="NDY82263.1"/>
    </source>
</evidence>
<dbReference type="CDD" id="cd12797">
    <property type="entry name" value="M23_peptidase"/>
    <property type="match status" value="1"/>
</dbReference>
<sequence length="482" mass="52752">MVAYGACIVLGLPALIPLASAKDPDNQTRQSQAEQEQAALRERIQALQKQIDEREAARKEAADALKSTETAISVINRKITDLNAQMVKAQAELDGLQVKIKRQQGVMELRRQELSLQLRKQYQSGLSPWSALLSGDNPDELGRNLAYLDYVSRARAETVTALRKEIETLAQLEAQADSRKQEIARLVRETTEQKNALQVQRSERSTILARIEGQLSAQRSEAARLERDEKRLATLIDDLAKQIQAARQAAEAARKAEEAKRAEQARKAAEVRRAEEKRRQEEASRAAEEARATARAAKQAEAEERELAQARAKRAEQEAAQAKRAANEAAKQAREAETTSRDAQTAAATPLPSGAGLKPGLRWPVAGSVMARFGTDRPEGGVWRGILIKAGDGTPVHSVAAGTVVYSAWLRGFGNLMIVDHGQEFLTVYAYNQSLLKQVGDSVKAGETISLVGNTGGQLDSALYFEVRHRGAPVDPAAYLSR</sequence>
<dbReference type="Pfam" id="PF01551">
    <property type="entry name" value="Peptidase_M23"/>
    <property type="match status" value="1"/>
</dbReference>
<dbReference type="SUPFAM" id="SSF51261">
    <property type="entry name" value="Duplicated hybrid motif"/>
    <property type="match status" value="1"/>
</dbReference>
<dbReference type="GO" id="GO:0004222">
    <property type="term" value="F:metalloendopeptidase activity"/>
    <property type="evidence" value="ECO:0007669"/>
    <property type="project" value="TreeGrafter"/>
</dbReference>
<dbReference type="InterPro" id="IPR011055">
    <property type="entry name" value="Dup_hybrid_motif"/>
</dbReference>
<feature type="domain" description="M23ase beta-sheet core" evidence="4">
    <location>
        <begin position="383"/>
        <end position="476"/>
    </location>
</feature>
<feature type="compositionally biased region" description="Low complexity" evidence="2">
    <location>
        <begin position="318"/>
        <end position="330"/>
    </location>
</feature>
<feature type="coiled-coil region" evidence="1">
    <location>
        <begin position="30"/>
        <end position="99"/>
    </location>
</feature>
<feature type="compositionally biased region" description="Basic and acidic residues" evidence="2">
    <location>
        <begin position="254"/>
        <end position="317"/>
    </location>
</feature>
<comment type="caution">
    <text evidence="5">The sequence shown here is derived from an EMBL/GenBank/DDBJ whole genome shotgun (WGS) entry which is preliminary data.</text>
</comment>
<dbReference type="InterPro" id="IPR016047">
    <property type="entry name" value="M23ase_b-sheet_dom"/>
</dbReference>
<evidence type="ECO:0000256" key="1">
    <source>
        <dbReference type="SAM" id="Coils"/>
    </source>
</evidence>
<dbReference type="Gene3D" id="2.70.70.10">
    <property type="entry name" value="Glucose Permease (Domain IIA)"/>
    <property type="match status" value="1"/>
</dbReference>
<feature type="chain" id="PRO_5025337001" evidence="3">
    <location>
        <begin position="22"/>
        <end position="482"/>
    </location>
</feature>
<feature type="signal peptide" evidence="3">
    <location>
        <begin position="1"/>
        <end position="21"/>
    </location>
</feature>
<keyword evidence="1" id="KW-0175">Coiled coil</keyword>
<keyword evidence="3" id="KW-0732">Signal</keyword>
<accession>A0A6B2QWD6</accession>
<evidence type="ECO:0000259" key="4">
    <source>
        <dbReference type="Pfam" id="PF01551"/>
    </source>
</evidence>
<organism evidence="5">
    <name type="scientific">Sheuella amnicola</name>
    <dbReference type="NCBI Taxonomy" id="2707330"/>
    <lineage>
        <taxon>Bacteria</taxon>
        <taxon>Pseudomonadati</taxon>
        <taxon>Pseudomonadota</taxon>
        <taxon>Betaproteobacteria</taxon>
        <taxon>Burkholderiales</taxon>
        <taxon>Alcaligenaceae</taxon>
        <taxon>Sheuella</taxon>
    </lineage>
</organism>
<gene>
    <name evidence="5" type="ORF">G3I67_03360</name>
</gene>
<proteinExistence type="predicted"/>
<feature type="region of interest" description="Disordered" evidence="2">
    <location>
        <begin position="254"/>
        <end position="359"/>
    </location>
</feature>
<dbReference type="EMBL" id="JAAGRN010000002">
    <property type="protein sequence ID" value="NDY82263.1"/>
    <property type="molecule type" value="Genomic_DNA"/>
</dbReference>
<reference evidence="5" key="1">
    <citation type="submission" date="2020-02" db="EMBL/GenBank/DDBJ databases">
        <authorList>
            <person name="Chen W.-M."/>
        </authorList>
    </citation>
    <scope>NUCLEOTIDE SEQUENCE</scope>
    <source>
        <strain evidence="5">NBD-18</strain>
    </source>
</reference>
<dbReference type="AlphaFoldDB" id="A0A6B2QWD6"/>
<dbReference type="PANTHER" id="PTHR21666">
    <property type="entry name" value="PEPTIDASE-RELATED"/>
    <property type="match status" value="1"/>
</dbReference>
<evidence type="ECO:0000256" key="2">
    <source>
        <dbReference type="SAM" id="MobiDB-lite"/>
    </source>
</evidence>
<dbReference type="RefSeq" id="WP_163652084.1">
    <property type="nucleotide sequence ID" value="NZ_JAAGRN010000002.1"/>
</dbReference>
<dbReference type="Gene3D" id="6.10.250.3150">
    <property type="match status" value="1"/>
</dbReference>
<dbReference type="FunFam" id="2.70.70.10:FF:000003">
    <property type="entry name" value="Murein hydrolase activator EnvC"/>
    <property type="match status" value="1"/>
</dbReference>
<evidence type="ECO:0000256" key="3">
    <source>
        <dbReference type="SAM" id="SignalP"/>
    </source>
</evidence>
<feature type="compositionally biased region" description="Basic and acidic residues" evidence="2">
    <location>
        <begin position="331"/>
        <end position="340"/>
    </location>
</feature>